<evidence type="ECO:0000313" key="4">
    <source>
        <dbReference type="Proteomes" id="UP000276776"/>
    </source>
</evidence>
<dbReference type="OrthoDB" id="408177at2759"/>
<dbReference type="OMA" id="ELFMAFH"/>
<dbReference type="InterPro" id="IPR042099">
    <property type="entry name" value="ANL_N_sf"/>
</dbReference>
<evidence type="ECO:0000259" key="2">
    <source>
        <dbReference type="Pfam" id="PF13570"/>
    </source>
</evidence>
<dbReference type="InterPro" id="IPR002372">
    <property type="entry name" value="PQQ_rpt_dom"/>
</dbReference>
<dbReference type="Proteomes" id="UP000276776">
    <property type="component" value="Unassembled WGS sequence"/>
</dbReference>
<gene>
    <name evidence="3" type="ORF">TCLT_LOCUS5546</name>
</gene>
<dbReference type="Pfam" id="PF13570">
    <property type="entry name" value="Beta-prop_ACSF4"/>
    <property type="match status" value="1"/>
</dbReference>
<keyword evidence="4" id="KW-1185">Reference proteome</keyword>
<evidence type="ECO:0000313" key="3">
    <source>
        <dbReference type="EMBL" id="VDN02805.1"/>
    </source>
</evidence>
<evidence type="ECO:0000259" key="1">
    <source>
        <dbReference type="Pfam" id="PF00501"/>
    </source>
</evidence>
<dbReference type="EMBL" id="UYYF01004346">
    <property type="protein sequence ID" value="VDN02805.1"/>
    <property type="molecule type" value="Genomic_DNA"/>
</dbReference>
<dbReference type="InterPro" id="IPR018391">
    <property type="entry name" value="PQQ_b-propeller_rpt"/>
</dbReference>
<dbReference type="SMART" id="SM00564">
    <property type="entry name" value="PQQ"/>
    <property type="match status" value="4"/>
</dbReference>
<feature type="domain" description="AMP-dependent synthetase/ligase" evidence="1">
    <location>
        <begin position="125"/>
        <end position="315"/>
    </location>
</feature>
<evidence type="ECO:0000313" key="5">
    <source>
        <dbReference type="WBParaSite" id="TCLT_0000555701-mRNA-1"/>
    </source>
</evidence>
<dbReference type="Gene3D" id="2.130.10.10">
    <property type="entry name" value="YVTN repeat-like/Quinoprotein amine dehydrogenase"/>
    <property type="match status" value="1"/>
</dbReference>
<feature type="domain" description="Pyrrolo-quinoline quinone repeat" evidence="2">
    <location>
        <begin position="562"/>
        <end position="907"/>
    </location>
</feature>
<protein>
    <submittedName>
        <fullName evidence="5">AMP-binding domain-containing protein</fullName>
    </submittedName>
</protein>
<accession>A0A0N5CYM8</accession>
<organism evidence="5">
    <name type="scientific">Thelazia callipaeda</name>
    <name type="common">Oriental eyeworm</name>
    <name type="synonym">Parasitic nematode</name>
    <dbReference type="NCBI Taxonomy" id="103827"/>
    <lineage>
        <taxon>Eukaryota</taxon>
        <taxon>Metazoa</taxon>
        <taxon>Ecdysozoa</taxon>
        <taxon>Nematoda</taxon>
        <taxon>Chromadorea</taxon>
        <taxon>Rhabditida</taxon>
        <taxon>Spirurina</taxon>
        <taxon>Spiruromorpha</taxon>
        <taxon>Thelazioidea</taxon>
        <taxon>Thelaziidae</taxon>
        <taxon>Thelazia</taxon>
    </lineage>
</organism>
<dbReference type="WBParaSite" id="TCLT_0000555701-mRNA-1">
    <property type="protein sequence ID" value="TCLT_0000555701-mRNA-1"/>
    <property type="gene ID" value="TCLT_0000555701"/>
</dbReference>
<reference evidence="5" key="1">
    <citation type="submission" date="2017-02" db="UniProtKB">
        <authorList>
            <consortium name="WormBaseParasite"/>
        </authorList>
    </citation>
    <scope>IDENTIFICATION</scope>
</reference>
<sequence>MSVAAIPKEFLMLYVNEFSGLCDTIGNEDVMNSVALIGTQLTSYKNCLIAIDLPRHPAFVSCILSILETKNCFVCCSTADALNGYHSVKVSCIISTVSGEIEQQPMKIHSLNIYFHHDGYYSLDTFGQDKLCYLITTSGTLGSRKEILVPHSCIMPNIWDFSRRFQITTFDTILFATSCSFDPFVVEIFLAVMNGAKLLIVPDMFRSTPYKLADAIMKYGATFIQMTPSHLKILPESALVRIFSGQSSVRTMILGGEAFPMDFIQRYYTDNKCINLYNVYGVTEVSCWASCYKIDLKEERAQIGEPLMSTKFDISKTGELLIGGSRRCYVNGKLSGAWLSTGDIVECTELGRIYWCGRTDDQQKINAINVSLSELARKVEKNTSIKSALALRRGHAILLFIRTDNNINLQSYLYTKFSIPGILMIVVEIEDWPITDNGKVDRRKLMQIFEQRNLVFTMGDLRKLFAKFEINLELHQQMLFKNLGLNSLHAAEIAIKTEHLLKHHDFPVFQYLLSDTGTVAEFIAALDFHQNVQRKCTIHGKKIVIKPVENSTKALLEWEFNLGRCIDSTPVLDNGSIFLGSHSGRLISLSSDGILKWEVQLGDRIEATACSKGNTVAVGCYDGYVYFFHNDSGHLIWKFGTGDAVKSTPVLVNEGHECLLGSYDKFLYFLDVLNHKMIWKVMCNGSILSSPSLIRDIVICATLRGELLAVKMESGNMLWKLQLAAPVFANLIVLKMDRVLVVDVKGVITMFNIMNGFKMHERDLKECVFASPILFSDNSDSASSVSVVIVMSQSSSIFILRTENLKLLQHVHIDGVGSFVRAPDLLVNEGLLFIQDSSGTLLAMQGLSSMLKVCDDQLLNPKIVSILKVNEETFGGVKVVKVSEENCNSERKYYALIGSRNDRLRCFCFSLQ</sequence>
<dbReference type="PANTHER" id="PTHR44394:SF1">
    <property type="entry name" value="BETA-ALANINE-ACTIVATING ENZYME"/>
    <property type="match status" value="1"/>
</dbReference>
<dbReference type="STRING" id="103827.A0A0N5CYM8"/>
<dbReference type="Gene3D" id="3.40.50.12780">
    <property type="entry name" value="N-terminal domain of ligase-like"/>
    <property type="match status" value="1"/>
</dbReference>
<dbReference type="InterPro" id="IPR000873">
    <property type="entry name" value="AMP-dep_synth/lig_dom"/>
</dbReference>
<proteinExistence type="predicted"/>
<dbReference type="AlphaFoldDB" id="A0A0N5CYM8"/>
<dbReference type="Pfam" id="PF00501">
    <property type="entry name" value="AMP-binding"/>
    <property type="match status" value="1"/>
</dbReference>
<dbReference type="InterPro" id="IPR015943">
    <property type="entry name" value="WD40/YVTN_repeat-like_dom_sf"/>
</dbReference>
<reference evidence="3 4" key="2">
    <citation type="submission" date="2018-11" db="EMBL/GenBank/DDBJ databases">
        <authorList>
            <consortium name="Pathogen Informatics"/>
        </authorList>
    </citation>
    <scope>NUCLEOTIDE SEQUENCE [LARGE SCALE GENOMIC DNA]</scope>
</reference>
<dbReference type="InterPro" id="IPR052091">
    <property type="entry name" value="Beta-ala_Activ/Resist"/>
</dbReference>
<dbReference type="GO" id="GO:0043041">
    <property type="term" value="P:amino acid activation for nonribosomal peptide biosynthetic process"/>
    <property type="evidence" value="ECO:0007669"/>
    <property type="project" value="TreeGrafter"/>
</dbReference>
<dbReference type="PANTHER" id="PTHR44394">
    <property type="entry name" value="BETA-ALANINE-ACTIVATING ENZYME"/>
    <property type="match status" value="1"/>
</dbReference>
<dbReference type="SUPFAM" id="SSF56801">
    <property type="entry name" value="Acetyl-CoA synthetase-like"/>
    <property type="match status" value="1"/>
</dbReference>
<name>A0A0N5CYM8_THECL</name>
<dbReference type="SUPFAM" id="SSF50998">
    <property type="entry name" value="Quinoprotein alcohol dehydrogenase-like"/>
    <property type="match status" value="1"/>
</dbReference>
<dbReference type="InterPro" id="IPR011047">
    <property type="entry name" value="Quinoprotein_ADH-like_sf"/>
</dbReference>